<proteinExistence type="predicted"/>
<dbReference type="Proteomes" id="UP000002969">
    <property type="component" value="Unassembled WGS sequence"/>
</dbReference>
<name>A0ABN0ARJ7_CHRGE</name>
<accession>A0ABN0ARJ7</accession>
<reference evidence="1" key="1">
    <citation type="submission" date="2010-06" db="EMBL/GenBank/DDBJ databases">
        <authorList>
            <person name="Muzny D."/>
            <person name="Qin X."/>
            <person name="Buhay C."/>
            <person name="Dugan-Rocha S."/>
            <person name="Ding Y."/>
            <person name="Chen G."/>
            <person name="Hawes A."/>
            <person name="Holder M."/>
            <person name="Jhangiani S."/>
            <person name="Johnson A."/>
            <person name="Khan Z."/>
            <person name="Li Z."/>
            <person name="Liu W."/>
            <person name="Liu X."/>
            <person name="Perez L."/>
            <person name="Shen H."/>
            <person name="Wang Q."/>
            <person name="Watt J."/>
            <person name="Xi L."/>
            <person name="Xin Y."/>
            <person name="Zhou J."/>
            <person name="Deng J."/>
            <person name="Jiang H."/>
            <person name="Liu Y."/>
            <person name="Qu J."/>
            <person name="Song X.-Z."/>
            <person name="Zhang L."/>
            <person name="Villasana D."/>
            <person name="Johnson A."/>
            <person name="Liu J."/>
            <person name="Liyanage D."/>
            <person name="Lorensuhewa L."/>
            <person name="Robinson T."/>
            <person name="Song A."/>
            <person name="Song B.-B."/>
            <person name="Dinh H."/>
            <person name="Thornton R."/>
            <person name="Coyle M."/>
            <person name="Francisco L."/>
            <person name="Jackson L."/>
            <person name="Javaid M."/>
            <person name="Korchina V."/>
            <person name="Kovar C."/>
            <person name="Mata R."/>
            <person name="Mathew T."/>
            <person name="Ngo R."/>
            <person name="Nguyen L."/>
            <person name="Nguyen N."/>
            <person name="Okwuonu G."/>
            <person name="Ongeri F."/>
            <person name="Pham C."/>
            <person name="Simmons D."/>
            <person name="Wilczek-Boney K."/>
            <person name="Hale W."/>
            <person name="Jakkamsetti A."/>
            <person name="Pham P."/>
            <person name="Ruth R."/>
            <person name="San Lucas F."/>
            <person name="Warren J."/>
            <person name="Zhang J."/>
            <person name="Zhao Z."/>
            <person name="Zhou C."/>
            <person name="Zhu D."/>
            <person name="Lee S."/>
            <person name="Bess C."/>
            <person name="Blankenburg K."/>
            <person name="Forbes L."/>
            <person name="Fu Q."/>
            <person name="Gubbala S."/>
            <person name="Hirani K."/>
            <person name="Jayaseelan J.C."/>
            <person name="Lara F."/>
            <person name="Munidasa M."/>
            <person name="Palculict T."/>
            <person name="Patil S."/>
            <person name="Pu L.-L."/>
            <person name="Saada N."/>
            <person name="Tang L."/>
            <person name="Weissenberger G."/>
            <person name="Zhu Y."/>
            <person name="Hemphill L."/>
            <person name="Shang Y."/>
            <person name="Youmans B."/>
            <person name="Ayvaz T."/>
            <person name="Ross M."/>
            <person name="Santibanez J."/>
            <person name="Aqrawi P."/>
            <person name="Gross S."/>
            <person name="Joshi V."/>
            <person name="Fowler G."/>
            <person name="Nazareth L."/>
            <person name="Reid J."/>
            <person name="Worley K."/>
            <person name="Petrosino J."/>
            <person name="Highlander S."/>
            <person name="Gibbs R."/>
        </authorList>
    </citation>
    <scope>NUCLEOTIDE SEQUENCE [LARGE SCALE GENOMIC DNA]</scope>
    <source>
        <strain evidence="1">ATCC 35910</strain>
    </source>
</reference>
<protein>
    <submittedName>
        <fullName evidence="1">Uncharacterized protein</fullName>
    </submittedName>
</protein>
<dbReference type="EMBL" id="ACKQ02000007">
    <property type="protein sequence ID" value="EFK35682.1"/>
    <property type="molecule type" value="Genomic_DNA"/>
</dbReference>
<gene>
    <name evidence="1" type="ORF">HMPREF0204_14751</name>
</gene>
<comment type="caution">
    <text evidence="1">The sequence shown here is derived from an EMBL/GenBank/DDBJ whole genome shotgun (WGS) entry which is preliminary data.</text>
</comment>
<evidence type="ECO:0000313" key="2">
    <source>
        <dbReference type="Proteomes" id="UP000002969"/>
    </source>
</evidence>
<keyword evidence="2" id="KW-1185">Reference proteome</keyword>
<sequence>MGIYSYVKWKNAILVKFNESFSFVLTQKKQKVKTLKIELKIKYVL</sequence>
<evidence type="ECO:0000313" key="1">
    <source>
        <dbReference type="EMBL" id="EFK35682.1"/>
    </source>
</evidence>
<organism evidence="1 2">
    <name type="scientific">Chryseobacterium gleum ATCC 35910</name>
    <dbReference type="NCBI Taxonomy" id="525257"/>
    <lineage>
        <taxon>Bacteria</taxon>
        <taxon>Pseudomonadati</taxon>
        <taxon>Bacteroidota</taxon>
        <taxon>Flavobacteriia</taxon>
        <taxon>Flavobacteriales</taxon>
        <taxon>Weeksellaceae</taxon>
        <taxon>Chryseobacterium group</taxon>
        <taxon>Chryseobacterium</taxon>
    </lineage>
</organism>